<keyword evidence="3" id="KW-1185">Reference proteome</keyword>
<reference evidence="2 3" key="1">
    <citation type="submission" date="2018-10" db="EMBL/GenBank/DDBJ databases">
        <title>Sphingobacterium sp. M05W1-28.</title>
        <authorList>
            <person name="Cai H."/>
        </authorList>
    </citation>
    <scope>NUCLEOTIDE SEQUENCE [LARGE SCALE GENOMIC DNA]</scope>
    <source>
        <strain evidence="2 3">M05W1-28</strain>
    </source>
</reference>
<evidence type="ECO:0000259" key="1">
    <source>
        <dbReference type="Pfam" id="PF17761"/>
    </source>
</evidence>
<accession>A0A420VWN7</accession>
<dbReference type="AlphaFoldDB" id="A0A420VWN7"/>
<protein>
    <submittedName>
        <fullName evidence="2">DUF1016 family protein</fullName>
    </submittedName>
</protein>
<sequence>MQNKEIELTEDSIGLKRYGILQLINNSYVNFQWEIGKYFIDLHKQGDEEFIASESLRLQRNWGNLFSVDNIRMSIAFATLFKDPIRVGVLGATVSWNYLKVLLPLNDVEHIMSLVKLCTDENLSIDALKEMINQLLAKGEIGKLSQEKVNKTKPDKLFQIKTNEQGRNGSISFRSTDILIMDGQSALSSDGIINNLFPDSDLEEFLKINLLQNSVFK</sequence>
<dbReference type="Proteomes" id="UP000282423">
    <property type="component" value="Unassembled WGS sequence"/>
</dbReference>
<name>A0A420VWN7_9SPHI</name>
<dbReference type="OrthoDB" id="9950572at2"/>
<organism evidence="2 3">
    <name type="scientific">Sphingobacterium puteale</name>
    <dbReference type="NCBI Taxonomy" id="2420510"/>
    <lineage>
        <taxon>Bacteria</taxon>
        <taxon>Pseudomonadati</taxon>
        <taxon>Bacteroidota</taxon>
        <taxon>Sphingobacteriia</taxon>
        <taxon>Sphingobacteriales</taxon>
        <taxon>Sphingobacteriaceae</taxon>
        <taxon>Sphingobacterium</taxon>
    </lineage>
</organism>
<evidence type="ECO:0000313" key="2">
    <source>
        <dbReference type="EMBL" id="RKO70764.1"/>
    </source>
</evidence>
<comment type="caution">
    <text evidence="2">The sequence shown here is derived from an EMBL/GenBank/DDBJ whole genome shotgun (WGS) entry which is preliminary data.</text>
</comment>
<feature type="domain" description="YhcG N-terminal" evidence="1">
    <location>
        <begin position="13"/>
        <end position="135"/>
    </location>
</feature>
<proteinExistence type="predicted"/>
<dbReference type="EMBL" id="RBWS01000011">
    <property type="protein sequence ID" value="RKO70764.1"/>
    <property type="molecule type" value="Genomic_DNA"/>
</dbReference>
<dbReference type="Pfam" id="PF17761">
    <property type="entry name" value="DUF1016_N"/>
    <property type="match status" value="1"/>
</dbReference>
<gene>
    <name evidence="2" type="ORF">D7322_15970</name>
</gene>
<dbReference type="RefSeq" id="WP_121125284.1">
    <property type="nucleotide sequence ID" value="NZ_RBWS01000011.1"/>
</dbReference>
<dbReference type="InterPro" id="IPR041527">
    <property type="entry name" value="YhcG_N"/>
</dbReference>
<evidence type="ECO:0000313" key="3">
    <source>
        <dbReference type="Proteomes" id="UP000282423"/>
    </source>
</evidence>